<evidence type="ECO:0000256" key="1">
    <source>
        <dbReference type="ARBA" id="ARBA00004651"/>
    </source>
</evidence>
<keyword evidence="9 10" id="KW-0807">Transducer</keyword>
<evidence type="ECO:0000256" key="9">
    <source>
        <dbReference type="ARBA" id="ARBA00023224"/>
    </source>
</evidence>
<keyword evidence="8 10" id="KW-0675">Receptor</keyword>
<feature type="transmembrane region" description="Helical" evidence="11">
    <location>
        <begin position="58"/>
        <end position="80"/>
    </location>
</feature>
<evidence type="ECO:0000256" key="8">
    <source>
        <dbReference type="ARBA" id="ARBA00023170"/>
    </source>
</evidence>
<dbReference type="SMART" id="SM01381">
    <property type="entry name" value="7TM_GPCR_Srsx"/>
    <property type="match status" value="1"/>
</dbReference>
<accession>A0A8S4FV88</accession>
<evidence type="ECO:0000256" key="5">
    <source>
        <dbReference type="ARBA" id="ARBA00022989"/>
    </source>
</evidence>
<feature type="domain" description="G-protein coupled receptors family 1 profile" evidence="12">
    <location>
        <begin position="71"/>
        <end position="335"/>
    </location>
</feature>
<comment type="caution">
    <text evidence="13">The sequence shown here is derived from an EMBL/GenBank/DDBJ whole genome shotgun (WGS) entry which is preliminary data.</text>
</comment>
<keyword evidence="4 10" id="KW-0812">Transmembrane</keyword>
<dbReference type="EMBL" id="CAJHNJ030000047">
    <property type="protein sequence ID" value="CAG9132100.1"/>
    <property type="molecule type" value="Genomic_DNA"/>
</dbReference>
<keyword evidence="3" id="KW-1003">Cell membrane</keyword>
<dbReference type="Proteomes" id="UP000653454">
    <property type="component" value="Unassembled WGS sequence"/>
</dbReference>
<dbReference type="PANTHER" id="PTHR24238:SF73">
    <property type="entry name" value="RYAMIDE RECEPTOR"/>
    <property type="match status" value="1"/>
</dbReference>
<dbReference type="InterPro" id="IPR000611">
    <property type="entry name" value="NPY_rcpt"/>
</dbReference>
<evidence type="ECO:0000259" key="12">
    <source>
        <dbReference type="PROSITE" id="PS50262"/>
    </source>
</evidence>
<proteinExistence type="inferred from homology"/>
<feature type="transmembrane region" description="Helical" evidence="11">
    <location>
        <begin position="274"/>
        <end position="295"/>
    </location>
</feature>
<comment type="similarity">
    <text evidence="2 10">Belongs to the G-protein coupled receptor 1 family.</text>
</comment>
<dbReference type="InterPro" id="IPR017452">
    <property type="entry name" value="GPCR_Rhodpsn_7TM"/>
</dbReference>
<feature type="transmembrane region" description="Helical" evidence="11">
    <location>
        <begin position="133"/>
        <end position="151"/>
    </location>
</feature>
<dbReference type="CDD" id="cd15392">
    <property type="entry name" value="7tmA_PR4-like"/>
    <property type="match status" value="1"/>
</dbReference>
<feature type="transmembrane region" description="Helical" evidence="11">
    <location>
        <begin position="92"/>
        <end position="113"/>
    </location>
</feature>
<dbReference type="PRINTS" id="PR00237">
    <property type="entry name" value="GPCRRHODOPSN"/>
</dbReference>
<evidence type="ECO:0000313" key="14">
    <source>
        <dbReference type="Proteomes" id="UP000653454"/>
    </source>
</evidence>
<evidence type="ECO:0000256" key="6">
    <source>
        <dbReference type="ARBA" id="ARBA00023040"/>
    </source>
</evidence>
<comment type="subcellular location">
    <subcellularLocation>
        <location evidence="1">Cell membrane</location>
        <topology evidence="1">Multi-pass membrane protein</topology>
    </subcellularLocation>
</comment>
<dbReference type="PRINTS" id="PR01012">
    <property type="entry name" value="NRPEPTIDEYR"/>
</dbReference>
<dbReference type="PROSITE" id="PS50262">
    <property type="entry name" value="G_PROTEIN_RECEP_F1_2"/>
    <property type="match status" value="1"/>
</dbReference>
<dbReference type="Gene3D" id="1.20.1070.10">
    <property type="entry name" value="Rhodopsin 7-helix transmembrane proteins"/>
    <property type="match status" value="1"/>
</dbReference>
<reference evidence="13" key="1">
    <citation type="submission" date="2020-11" db="EMBL/GenBank/DDBJ databases">
        <authorList>
            <person name="Whiteford S."/>
        </authorList>
    </citation>
    <scope>NUCLEOTIDE SEQUENCE</scope>
</reference>
<name>A0A8S4FV88_PLUXY</name>
<feature type="transmembrane region" description="Helical" evidence="11">
    <location>
        <begin position="172"/>
        <end position="191"/>
    </location>
</feature>
<evidence type="ECO:0000256" key="3">
    <source>
        <dbReference type="ARBA" id="ARBA00022475"/>
    </source>
</evidence>
<dbReference type="InterPro" id="IPR000276">
    <property type="entry name" value="GPCR_Rhodpsn"/>
</dbReference>
<dbReference type="FunFam" id="1.20.1070.10:FF:000291">
    <property type="entry name" value="Predicted protein"/>
    <property type="match status" value="1"/>
</dbReference>
<keyword evidence="14" id="KW-1185">Reference proteome</keyword>
<keyword evidence="7 11" id="KW-0472">Membrane</keyword>
<dbReference type="GO" id="GO:0005886">
    <property type="term" value="C:plasma membrane"/>
    <property type="evidence" value="ECO:0007669"/>
    <property type="project" value="UniProtKB-SubCell"/>
</dbReference>
<dbReference type="PANTHER" id="PTHR24238">
    <property type="entry name" value="G-PROTEIN COUPLED RECEPTOR"/>
    <property type="match status" value="1"/>
</dbReference>
<evidence type="ECO:0000256" key="10">
    <source>
        <dbReference type="RuleBase" id="RU000688"/>
    </source>
</evidence>
<dbReference type="AlphaFoldDB" id="A0A8S4FV88"/>
<gene>
    <name evidence="13" type="ORF">PLXY2_LOCUS10499</name>
</gene>
<dbReference type="GO" id="GO:0004983">
    <property type="term" value="F:neuropeptide Y receptor activity"/>
    <property type="evidence" value="ECO:0007669"/>
    <property type="project" value="InterPro"/>
</dbReference>
<dbReference type="Pfam" id="PF00001">
    <property type="entry name" value="7tm_1"/>
    <property type="match status" value="1"/>
</dbReference>
<protein>
    <submittedName>
        <fullName evidence="13">(diamondback moth) hypothetical protein</fullName>
    </submittedName>
</protein>
<evidence type="ECO:0000256" key="11">
    <source>
        <dbReference type="SAM" id="Phobius"/>
    </source>
</evidence>
<dbReference type="PROSITE" id="PS00237">
    <property type="entry name" value="G_PROTEIN_RECEP_F1_1"/>
    <property type="match status" value="1"/>
</dbReference>
<organism evidence="13 14">
    <name type="scientific">Plutella xylostella</name>
    <name type="common">Diamondback moth</name>
    <name type="synonym">Plutella maculipennis</name>
    <dbReference type="NCBI Taxonomy" id="51655"/>
    <lineage>
        <taxon>Eukaryota</taxon>
        <taxon>Metazoa</taxon>
        <taxon>Ecdysozoa</taxon>
        <taxon>Arthropoda</taxon>
        <taxon>Hexapoda</taxon>
        <taxon>Insecta</taxon>
        <taxon>Pterygota</taxon>
        <taxon>Neoptera</taxon>
        <taxon>Endopterygota</taxon>
        <taxon>Lepidoptera</taxon>
        <taxon>Glossata</taxon>
        <taxon>Ditrysia</taxon>
        <taxon>Yponomeutoidea</taxon>
        <taxon>Plutellidae</taxon>
        <taxon>Plutella</taxon>
    </lineage>
</organism>
<feature type="transmembrane region" description="Helical" evidence="11">
    <location>
        <begin position="222"/>
        <end position="243"/>
    </location>
</feature>
<sequence length="421" mass="46913">MLETDYGESYNEFDRWGNWSLGSTEAAAAAAAGNDTVDREATCGGGALLAPALQAAVYFLYSSIFVVALLGNGLVCLVVAGSPRMKTVTNYFIVNLAVGDMLMTLLCVPFSFVSTLLLRHWPFGAALCKAVNYSQAVSVLVSAYTLLAISVDRYMAIMRPLQPRLGRGAAKLVVAAVWGGALATAAPIAAVSTLQRPSEWHQYCEFDICMEQWSTPEQSAQYTWALLGLQFALPLGALVGTYSRIALAVWDGRPPGEAHSARDSRMQRSKRKMIKMMVTVVAVFTVCWLPLNIFIVLWTVHEHDDSWSLWPGMPYLWFASHWLAMSHTCYNPLIYCYMNHRYRRGFKQILCSLVCVKREKVGCRSCQRSSVYDGVPMSGMIYNVENKEPELLYRRVRPLHNQSASRKAKKLGFSVEAFFSK</sequence>
<keyword evidence="5 11" id="KW-1133">Transmembrane helix</keyword>
<dbReference type="SUPFAM" id="SSF81321">
    <property type="entry name" value="Family A G protein-coupled receptor-like"/>
    <property type="match status" value="1"/>
</dbReference>
<evidence type="ECO:0000256" key="4">
    <source>
        <dbReference type="ARBA" id="ARBA00022692"/>
    </source>
</evidence>
<evidence type="ECO:0000256" key="2">
    <source>
        <dbReference type="ARBA" id="ARBA00010663"/>
    </source>
</evidence>
<evidence type="ECO:0000256" key="7">
    <source>
        <dbReference type="ARBA" id="ARBA00023136"/>
    </source>
</evidence>
<evidence type="ECO:0000313" key="13">
    <source>
        <dbReference type="EMBL" id="CAG9132100.1"/>
    </source>
</evidence>
<keyword evidence="6 10" id="KW-0297">G-protein coupled receptor</keyword>
<feature type="transmembrane region" description="Helical" evidence="11">
    <location>
        <begin position="315"/>
        <end position="338"/>
    </location>
</feature>